<keyword evidence="2" id="KW-1133">Transmembrane helix</keyword>
<dbReference type="EMBL" id="MU007016">
    <property type="protein sequence ID" value="KAF2434615.1"/>
    <property type="molecule type" value="Genomic_DNA"/>
</dbReference>
<feature type="compositionally biased region" description="Polar residues" evidence="1">
    <location>
        <begin position="1"/>
        <end position="10"/>
    </location>
</feature>
<evidence type="ECO:0000256" key="2">
    <source>
        <dbReference type="SAM" id="Phobius"/>
    </source>
</evidence>
<feature type="compositionally biased region" description="Polar residues" evidence="1">
    <location>
        <begin position="115"/>
        <end position="125"/>
    </location>
</feature>
<proteinExistence type="predicted"/>
<accession>A0A9P4U2A2</accession>
<reference evidence="3" key="1">
    <citation type="journal article" date="2020" name="Stud. Mycol.">
        <title>101 Dothideomycetes genomes: a test case for predicting lifestyles and emergence of pathogens.</title>
        <authorList>
            <person name="Haridas S."/>
            <person name="Albert R."/>
            <person name="Binder M."/>
            <person name="Bloem J."/>
            <person name="Labutti K."/>
            <person name="Salamov A."/>
            <person name="Andreopoulos B."/>
            <person name="Baker S."/>
            <person name="Barry K."/>
            <person name="Bills G."/>
            <person name="Bluhm B."/>
            <person name="Cannon C."/>
            <person name="Castanera R."/>
            <person name="Culley D."/>
            <person name="Daum C."/>
            <person name="Ezra D."/>
            <person name="Gonzalez J."/>
            <person name="Henrissat B."/>
            <person name="Kuo A."/>
            <person name="Liang C."/>
            <person name="Lipzen A."/>
            <person name="Lutzoni F."/>
            <person name="Magnuson J."/>
            <person name="Mondo S."/>
            <person name="Nolan M."/>
            <person name="Ohm R."/>
            <person name="Pangilinan J."/>
            <person name="Park H.-J."/>
            <person name="Ramirez L."/>
            <person name="Alfaro M."/>
            <person name="Sun H."/>
            <person name="Tritt A."/>
            <person name="Yoshinaga Y."/>
            <person name="Zwiers L.-H."/>
            <person name="Turgeon B."/>
            <person name="Goodwin S."/>
            <person name="Spatafora J."/>
            <person name="Crous P."/>
            <person name="Grigoriev I."/>
        </authorList>
    </citation>
    <scope>NUCLEOTIDE SEQUENCE</scope>
    <source>
        <strain evidence="3">CBS 130266</strain>
    </source>
</reference>
<dbReference type="AlphaFoldDB" id="A0A9P4U2A2"/>
<organism evidence="3 4">
    <name type="scientific">Tothia fuscella</name>
    <dbReference type="NCBI Taxonomy" id="1048955"/>
    <lineage>
        <taxon>Eukaryota</taxon>
        <taxon>Fungi</taxon>
        <taxon>Dikarya</taxon>
        <taxon>Ascomycota</taxon>
        <taxon>Pezizomycotina</taxon>
        <taxon>Dothideomycetes</taxon>
        <taxon>Pleosporomycetidae</taxon>
        <taxon>Venturiales</taxon>
        <taxon>Cylindrosympodiaceae</taxon>
        <taxon>Tothia</taxon>
    </lineage>
</organism>
<dbReference type="Proteomes" id="UP000800235">
    <property type="component" value="Unassembled WGS sequence"/>
</dbReference>
<feature type="transmembrane region" description="Helical" evidence="2">
    <location>
        <begin position="199"/>
        <end position="218"/>
    </location>
</feature>
<feature type="compositionally biased region" description="Low complexity" evidence="1">
    <location>
        <begin position="80"/>
        <end position="98"/>
    </location>
</feature>
<keyword evidence="4" id="KW-1185">Reference proteome</keyword>
<sequence>MDDYDNSSIAASLEDFEHDNRSPTFGIPSMHSAYRSERSVYRSSESEPESEQSAWSPPGASFSPAWRKGTSGWARQHRFSPPGASISSSTSPTYQSAGEGDETLMPANVPLPRSPSKQTPAGSHDQSPEYGRASFPQPFGGGQPAQDTEKEASVAPQDAGGSYIRFAMRAEMQHRTEPYEGAVVWVRDMFRTLFRTKTSTFWSCVIGFFAYTILSSLFQPPKPLPAPDMLRATQLAKTFEPLIYYSQNGVQQISDLQDTSVAVWDLCESVRSTNMTSGPIIVRGLDDLSESLKTLAIELTRFFAHVDGDVDGILITMEWAKRHLQTIEPTPSSSFTSALDNVHGILSRTGILESSSGSPTIIGTVLRELFGDPPSRKNSLTLQRTFNEFLTVLEESINNELQYSVALFGLFEAIDSQFKNLQRTVVRESDQQDREEGEMLSSLWTRVLGTSARELKKFEKNKQLLASVRQRTVQNKGILLDHNGKLLQLKSNLEVLRKKLVSPLVRSNDSSVLSVEEQIAGLDDTYAHLKAVREQQKQKTLQMLYSTGSRRVGIVRTDDGHAIEGGH</sequence>
<protein>
    <submittedName>
        <fullName evidence="3">Uncharacterized protein</fullName>
    </submittedName>
</protein>
<name>A0A9P4U2A2_9PEZI</name>
<keyword evidence="2" id="KW-0812">Transmembrane</keyword>
<feature type="region of interest" description="Disordered" evidence="1">
    <location>
        <begin position="1"/>
        <end position="157"/>
    </location>
</feature>
<evidence type="ECO:0000313" key="3">
    <source>
        <dbReference type="EMBL" id="KAF2434615.1"/>
    </source>
</evidence>
<comment type="caution">
    <text evidence="3">The sequence shown here is derived from an EMBL/GenBank/DDBJ whole genome shotgun (WGS) entry which is preliminary data.</text>
</comment>
<dbReference type="OrthoDB" id="4202871at2759"/>
<evidence type="ECO:0000256" key="1">
    <source>
        <dbReference type="SAM" id="MobiDB-lite"/>
    </source>
</evidence>
<gene>
    <name evidence="3" type="ORF">EJ08DRAFT_472940</name>
</gene>
<evidence type="ECO:0000313" key="4">
    <source>
        <dbReference type="Proteomes" id="UP000800235"/>
    </source>
</evidence>
<keyword evidence="2" id="KW-0472">Membrane</keyword>